<reference evidence="1 2" key="1">
    <citation type="journal article" date="2015" name="Genome Announc.">
        <title>Expanding the biotechnology potential of lactobacilli through comparative genomics of 213 strains and associated genera.</title>
        <authorList>
            <person name="Sun Z."/>
            <person name="Harris H.M."/>
            <person name="McCann A."/>
            <person name="Guo C."/>
            <person name="Argimon S."/>
            <person name="Zhang W."/>
            <person name="Yang X."/>
            <person name="Jeffery I.B."/>
            <person name="Cooney J.C."/>
            <person name="Kagawa T.F."/>
            <person name="Liu W."/>
            <person name="Song Y."/>
            <person name="Salvetti E."/>
            <person name="Wrobel A."/>
            <person name="Rasinkangas P."/>
            <person name="Parkhill J."/>
            <person name="Rea M.C."/>
            <person name="O'Sullivan O."/>
            <person name="Ritari J."/>
            <person name="Douillard F.P."/>
            <person name="Paul Ross R."/>
            <person name="Yang R."/>
            <person name="Briner A.E."/>
            <person name="Felis G.E."/>
            <person name="de Vos W.M."/>
            <person name="Barrangou R."/>
            <person name="Klaenhammer T.R."/>
            <person name="Caufield P.W."/>
            <person name="Cui Y."/>
            <person name="Zhang H."/>
            <person name="O'Toole P.W."/>
        </authorList>
    </citation>
    <scope>NUCLEOTIDE SEQUENCE [LARGE SCALE GENOMIC DNA]</scope>
    <source>
        <strain evidence="1 2">DSM 4864</strain>
    </source>
</reference>
<proteinExistence type="predicted"/>
<accession>A0A0R1WCU7</accession>
<sequence>MGVIKMSKYNALWSFVSQQDGTTVTLSFAEIEQAAGVPLDHSFLSYKKELIDYGWQVEKISLKRKTVKFKRR</sequence>
<comment type="caution">
    <text evidence="1">The sequence shown here is derived from an EMBL/GenBank/DDBJ whole genome shotgun (WGS) entry which is preliminary data.</text>
</comment>
<evidence type="ECO:0000313" key="2">
    <source>
        <dbReference type="Proteomes" id="UP000050973"/>
    </source>
</evidence>
<dbReference type="EMBL" id="AZGE01000007">
    <property type="protein sequence ID" value="KRM15866.1"/>
    <property type="molecule type" value="Genomic_DNA"/>
</dbReference>
<dbReference type="PATRIC" id="fig|1423779.3.peg.1847"/>
<name>A0A0R1WCU7_9LACO</name>
<gene>
    <name evidence="1" type="ORF">FC49_GL001783</name>
</gene>
<evidence type="ECO:0000313" key="1">
    <source>
        <dbReference type="EMBL" id="KRM15866.1"/>
    </source>
</evidence>
<organism evidence="1 2">
    <name type="scientific">Limosilactobacillus oris DSM 4864</name>
    <dbReference type="NCBI Taxonomy" id="1423779"/>
    <lineage>
        <taxon>Bacteria</taxon>
        <taxon>Bacillati</taxon>
        <taxon>Bacillota</taxon>
        <taxon>Bacilli</taxon>
        <taxon>Lactobacillales</taxon>
        <taxon>Lactobacillaceae</taxon>
        <taxon>Limosilactobacillus</taxon>
    </lineage>
</organism>
<dbReference type="Proteomes" id="UP000050973">
    <property type="component" value="Unassembled WGS sequence"/>
</dbReference>
<dbReference type="AlphaFoldDB" id="A0A0R1WCU7"/>
<protein>
    <submittedName>
        <fullName evidence="1">Uncharacterized protein</fullName>
    </submittedName>
</protein>